<evidence type="ECO:0000313" key="3">
    <source>
        <dbReference type="Proteomes" id="UP000289738"/>
    </source>
</evidence>
<name>A0A444Z8B6_ARAHY</name>
<protein>
    <recommendedName>
        <fullName evidence="1">FAR1 domain-containing protein</fullName>
    </recommendedName>
</protein>
<dbReference type="Proteomes" id="UP000289738">
    <property type="component" value="Chromosome B05"/>
</dbReference>
<keyword evidence="3" id="KW-1185">Reference proteome</keyword>
<dbReference type="InterPro" id="IPR004330">
    <property type="entry name" value="FAR1_DNA_bnd_dom"/>
</dbReference>
<comment type="caution">
    <text evidence="2">The sequence shown here is derived from an EMBL/GenBank/DDBJ whole genome shotgun (WGS) entry which is preliminary data.</text>
</comment>
<sequence>MMWIGAMCDKCVSEGADVTCCRKGVLLIQKVQLPPRDLETISVSGGCKVRSGCICGVILVSVNVPSTARGICNMEYTGHSEKFCMEDESDCVGDVVSSDADEFDVEQLDPSGQDDVSDGDVFGLTAAEIENKVFRTEERAYEFYMRFGKCHGFGVRKGDYGKDDDGNVIKRRFFCNRDGLRDEKHYNRFDRKRCHKPETEMNCQAKLSIYLNKESSNWKVRKVILEHNHELVARCMVHLIPKFYWVSGAAKDQLFGMQSYGLPMSKILGYMAGIAGGYPLLGFTKKDAYNYLDRTKRARIVDGTQILPLSIWRERLLWTL</sequence>
<dbReference type="AlphaFoldDB" id="A0A444Z8B6"/>
<reference evidence="2 3" key="1">
    <citation type="submission" date="2019-01" db="EMBL/GenBank/DDBJ databases">
        <title>Sequencing of cultivated peanut Arachis hypogaea provides insights into genome evolution and oil improvement.</title>
        <authorList>
            <person name="Chen X."/>
        </authorList>
    </citation>
    <scope>NUCLEOTIDE SEQUENCE [LARGE SCALE GENOMIC DNA]</scope>
    <source>
        <strain evidence="3">cv. Fuhuasheng</strain>
        <tissue evidence="2">Leaves</tissue>
    </source>
</reference>
<gene>
    <name evidence="2" type="ORF">Ahy_B05g078885</name>
</gene>
<evidence type="ECO:0000313" key="2">
    <source>
        <dbReference type="EMBL" id="RYR10434.1"/>
    </source>
</evidence>
<accession>A0A444Z8B6</accession>
<dbReference type="STRING" id="3818.A0A444Z8B6"/>
<feature type="domain" description="FAR1" evidence="1">
    <location>
        <begin position="142"/>
        <end position="232"/>
    </location>
</feature>
<proteinExistence type="predicted"/>
<dbReference type="Pfam" id="PF03101">
    <property type="entry name" value="FAR1"/>
    <property type="match status" value="1"/>
</dbReference>
<organism evidence="2 3">
    <name type="scientific">Arachis hypogaea</name>
    <name type="common">Peanut</name>
    <dbReference type="NCBI Taxonomy" id="3818"/>
    <lineage>
        <taxon>Eukaryota</taxon>
        <taxon>Viridiplantae</taxon>
        <taxon>Streptophyta</taxon>
        <taxon>Embryophyta</taxon>
        <taxon>Tracheophyta</taxon>
        <taxon>Spermatophyta</taxon>
        <taxon>Magnoliopsida</taxon>
        <taxon>eudicotyledons</taxon>
        <taxon>Gunneridae</taxon>
        <taxon>Pentapetalae</taxon>
        <taxon>rosids</taxon>
        <taxon>fabids</taxon>
        <taxon>Fabales</taxon>
        <taxon>Fabaceae</taxon>
        <taxon>Papilionoideae</taxon>
        <taxon>50 kb inversion clade</taxon>
        <taxon>dalbergioids sensu lato</taxon>
        <taxon>Dalbergieae</taxon>
        <taxon>Pterocarpus clade</taxon>
        <taxon>Arachis</taxon>
    </lineage>
</organism>
<dbReference type="PANTHER" id="PTHR47718:SF13">
    <property type="entry name" value="OS09G0290500 PROTEIN"/>
    <property type="match status" value="1"/>
</dbReference>
<evidence type="ECO:0000259" key="1">
    <source>
        <dbReference type="Pfam" id="PF03101"/>
    </source>
</evidence>
<dbReference type="EMBL" id="SDMP01000015">
    <property type="protein sequence ID" value="RYR10434.1"/>
    <property type="molecule type" value="Genomic_DNA"/>
</dbReference>
<dbReference type="PANTHER" id="PTHR47718">
    <property type="entry name" value="OS01G0519700 PROTEIN"/>
    <property type="match status" value="1"/>
</dbReference>